<reference evidence="10" key="1">
    <citation type="journal article" date="2023" name="G3 (Bethesda)">
        <title>A reference genome for the long-term kleptoplast-retaining sea slug Elysia crispata morphotype clarki.</title>
        <authorList>
            <person name="Eastman K.E."/>
            <person name="Pendleton A.L."/>
            <person name="Shaikh M.A."/>
            <person name="Suttiyut T."/>
            <person name="Ogas R."/>
            <person name="Tomko P."/>
            <person name="Gavelis G."/>
            <person name="Widhalm J.R."/>
            <person name="Wisecaver J.H."/>
        </authorList>
    </citation>
    <scope>NUCLEOTIDE SEQUENCE</scope>
    <source>
        <strain evidence="10">ECLA1</strain>
    </source>
</reference>
<evidence type="ECO:0000256" key="8">
    <source>
        <dbReference type="SAM" id="Phobius"/>
    </source>
</evidence>
<dbReference type="PROSITE" id="PS50262">
    <property type="entry name" value="G_PROTEIN_RECEP_F1_2"/>
    <property type="match status" value="1"/>
</dbReference>
<feature type="transmembrane region" description="Helical" evidence="8">
    <location>
        <begin position="203"/>
        <end position="230"/>
    </location>
</feature>
<feature type="transmembrane region" description="Helical" evidence="8">
    <location>
        <begin position="151"/>
        <end position="171"/>
    </location>
</feature>
<dbReference type="InterPro" id="IPR000276">
    <property type="entry name" value="GPCR_Rhodpsn"/>
</dbReference>
<feature type="domain" description="G-protein coupled receptors family 1 profile" evidence="9">
    <location>
        <begin position="49"/>
        <end position="334"/>
    </location>
</feature>
<dbReference type="Pfam" id="PF00001">
    <property type="entry name" value="7tm_1"/>
    <property type="match status" value="1"/>
</dbReference>
<evidence type="ECO:0000313" key="11">
    <source>
        <dbReference type="Proteomes" id="UP001283361"/>
    </source>
</evidence>
<gene>
    <name evidence="10" type="ORF">RRG08_015936</name>
</gene>
<proteinExistence type="predicted"/>
<accession>A0AAE1APL3</accession>
<feature type="transmembrane region" description="Helical" evidence="8">
    <location>
        <begin position="311"/>
        <end position="335"/>
    </location>
</feature>
<evidence type="ECO:0000256" key="1">
    <source>
        <dbReference type="ARBA" id="ARBA00004141"/>
    </source>
</evidence>
<evidence type="ECO:0000256" key="6">
    <source>
        <dbReference type="ARBA" id="ARBA00023170"/>
    </source>
</evidence>
<name>A0AAE1APL3_9GAST</name>
<keyword evidence="6" id="KW-0675">Receptor</keyword>
<comment type="caution">
    <text evidence="10">The sequence shown here is derived from an EMBL/GenBank/DDBJ whole genome shotgun (WGS) entry which is preliminary data.</text>
</comment>
<keyword evidence="5 8" id="KW-0472">Membrane</keyword>
<dbReference type="EMBL" id="JAWDGP010001540">
    <property type="protein sequence ID" value="KAK3790467.1"/>
    <property type="molecule type" value="Genomic_DNA"/>
</dbReference>
<feature type="transmembrane region" description="Helical" evidence="8">
    <location>
        <begin position="105"/>
        <end position="130"/>
    </location>
</feature>
<keyword evidence="3 8" id="KW-1133">Transmembrane helix</keyword>
<dbReference type="Proteomes" id="UP001283361">
    <property type="component" value="Unassembled WGS sequence"/>
</dbReference>
<evidence type="ECO:0000256" key="3">
    <source>
        <dbReference type="ARBA" id="ARBA00022989"/>
    </source>
</evidence>
<sequence length="362" mass="40220">MALLITTNISSPAAVVEKTSGVLTDGMYDLLIKIIVLIGLPIGAFGTAGNIVNIIVYIKMGFAESTNISLMALACSDLGVVVTAICTELFFFLPAVEGVSIAPEVSFTLVAFPHLILTRVSALITAFISLERYLCVLLPLKIRRIITPKKTFLTMVIIFTAVISPMITAYFRYPLGLRFFPEQNRSLLGILPIKDTVIETSYIIFQILSSTILPISAFVIVAFCTIFLSINLRRSKMWRESNRGDKKRLEQATDVSQSAFSNKETSKETKAIKMVVVMATVFIISSIPSCIHMIVGIMFPDFHIAGPYAHIFIVSGNAFFVVDTINCSANVIIYYNMSSKFRQAVQEVLPFKCLQFRRQKRH</sequence>
<dbReference type="PANTHER" id="PTHR24243:SF208">
    <property type="entry name" value="PYROKININ-1 RECEPTOR"/>
    <property type="match status" value="1"/>
</dbReference>
<dbReference type="AlphaFoldDB" id="A0AAE1APL3"/>
<evidence type="ECO:0000313" key="10">
    <source>
        <dbReference type="EMBL" id="KAK3790467.1"/>
    </source>
</evidence>
<feature type="transmembrane region" description="Helical" evidence="8">
    <location>
        <begin position="30"/>
        <end position="58"/>
    </location>
</feature>
<organism evidence="10 11">
    <name type="scientific">Elysia crispata</name>
    <name type="common">lettuce slug</name>
    <dbReference type="NCBI Taxonomy" id="231223"/>
    <lineage>
        <taxon>Eukaryota</taxon>
        <taxon>Metazoa</taxon>
        <taxon>Spiralia</taxon>
        <taxon>Lophotrochozoa</taxon>
        <taxon>Mollusca</taxon>
        <taxon>Gastropoda</taxon>
        <taxon>Heterobranchia</taxon>
        <taxon>Euthyneura</taxon>
        <taxon>Panpulmonata</taxon>
        <taxon>Sacoglossa</taxon>
        <taxon>Placobranchoidea</taxon>
        <taxon>Plakobranchidae</taxon>
        <taxon>Elysia</taxon>
    </lineage>
</organism>
<evidence type="ECO:0000259" key="9">
    <source>
        <dbReference type="PROSITE" id="PS50262"/>
    </source>
</evidence>
<dbReference type="SUPFAM" id="SSF81321">
    <property type="entry name" value="Family A G protein-coupled receptor-like"/>
    <property type="match status" value="1"/>
</dbReference>
<protein>
    <recommendedName>
        <fullName evidence="9">G-protein coupled receptors family 1 profile domain-containing protein</fullName>
    </recommendedName>
</protein>
<evidence type="ECO:0000256" key="4">
    <source>
        <dbReference type="ARBA" id="ARBA00023040"/>
    </source>
</evidence>
<evidence type="ECO:0000256" key="2">
    <source>
        <dbReference type="ARBA" id="ARBA00022692"/>
    </source>
</evidence>
<dbReference type="GO" id="GO:0004930">
    <property type="term" value="F:G protein-coupled receptor activity"/>
    <property type="evidence" value="ECO:0007669"/>
    <property type="project" value="UniProtKB-KW"/>
</dbReference>
<feature type="transmembrane region" description="Helical" evidence="8">
    <location>
        <begin position="70"/>
        <end position="93"/>
    </location>
</feature>
<comment type="subcellular location">
    <subcellularLocation>
        <location evidence="1">Membrane</location>
        <topology evidence="1">Multi-pass membrane protein</topology>
    </subcellularLocation>
</comment>
<dbReference type="Gene3D" id="1.20.1070.10">
    <property type="entry name" value="Rhodopsin 7-helix transmembrane proteins"/>
    <property type="match status" value="1"/>
</dbReference>
<dbReference type="PANTHER" id="PTHR24243">
    <property type="entry name" value="G-PROTEIN COUPLED RECEPTOR"/>
    <property type="match status" value="1"/>
</dbReference>
<dbReference type="InterPro" id="IPR017452">
    <property type="entry name" value="GPCR_Rhodpsn_7TM"/>
</dbReference>
<keyword evidence="4" id="KW-0297">G-protein coupled receptor</keyword>
<evidence type="ECO:0000256" key="7">
    <source>
        <dbReference type="ARBA" id="ARBA00023224"/>
    </source>
</evidence>
<keyword evidence="11" id="KW-1185">Reference proteome</keyword>
<keyword evidence="7" id="KW-0807">Transducer</keyword>
<dbReference type="PRINTS" id="PR00237">
    <property type="entry name" value="GPCRRHODOPSN"/>
</dbReference>
<keyword evidence="2 8" id="KW-0812">Transmembrane</keyword>
<dbReference type="GO" id="GO:0016020">
    <property type="term" value="C:membrane"/>
    <property type="evidence" value="ECO:0007669"/>
    <property type="project" value="UniProtKB-SubCell"/>
</dbReference>
<feature type="transmembrane region" description="Helical" evidence="8">
    <location>
        <begin position="275"/>
        <end position="299"/>
    </location>
</feature>
<evidence type="ECO:0000256" key="5">
    <source>
        <dbReference type="ARBA" id="ARBA00023136"/>
    </source>
</evidence>